<feature type="transmembrane region" description="Helical" evidence="2">
    <location>
        <begin position="33"/>
        <end position="53"/>
    </location>
</feature>
<dbReference type="Proteomes" id="UP000585474">
    <property type="component" value="Unassembled WGS sequence"/>
</dbReference>
<protein>
    <submittedName>
        <fullName evidence="3">Xanthine/uracil permease family protein</fullName>
    </submittedName>
</protein>
<dbReference type="GO" id="GO:0005886">
    <property type="term" value="C:plasma membrane"/>
    <property type="evidence" value="ECO:0007669"/>
    <property type="project" value="TreeGrafter"/>
</dbReference>
<dbReference type="AlphaFoldDB" id="A0A7J0DRS6"/>
<keyword evidence="2" id="KW-0812">Transmembrane</keyword>
<proteinExistence type="predicted"/>
<name>A0A7J0DRS6_9ERIC</name>
<keyword evidence="2" id="KW-0472">Membrane</keyword>
<evidence type="ECO:0000256" key="2">
    <source>
        <dbReference type="SAM" id="Phobius"/>
    </source>
</evidence>
<feature type="transmembrane region" description="Helical" evidence="2">
    <location>
        <begin position="294"/>
        <end position="312"/>
    </location>
</feature>
<keyword evidence="1" id="KW-0813">Transport</keyword>
<reference evidence="4" key="1">
    <citation type="submission" date="2019-07" db="EMBL/GenBank/DDBJ databases">
        <title>De Novo Assembly of kiwifruit Actinidia rufa.</title>
        <authorList>
            <person name="Sugita-Konishi S."/>
            <person name="Sato K."/>
            <person name="Mori E."/>
            <person name="Abe Y."/>
            <person name="Kisaki G."/>
            <person name="Hamano K."/>
            <person name="Suezawa K."/>
            <person name="Otani M."/>
            <person name="Fukuda T."/>
            <person name="Manabe T."/>
            <person name="Gomi K."/>
            <person name="Tabuchi M."/>
            <person name="Akimitsu K."/>
            <person name="Kataoka I."/>
        </authorList>
    </citation>
    <scope>NUCLEOTIDE SEQUENCE [LARGE SCALE GENOMIC DNA]</scope>
    <source>
        <strain evidence="4">cv. Fuchu</strain>
    </source>
</reference>
<sequence length="338" mass="36274">MERGLNEAVSKSKVGNYFKLDARKSCFTRELRAGTATFVTMAYIITVNATILADSGGPGSVSDCTVSGNQMTSPDCTVQPNEGYQNCLSKTISYQTAMAVVLVEGCAFLLIAAFGFRAKLARLIPKPMRPACAADIGLFIAFVGLQAHQGVGLVGPDSATLMTISACTSIDPVTGKCTGGKMRSPKFWLGSVGFLIMSLGLMKEIKGSMIYDILFVTPISWNRGTACDIFSQHPTCVPPWAIGPSLVMVGVMMMKVVKDIDWNNIKEAVPAFVTMLLMPLTYSISNGIVGGIGLYIALELYDYIVGWISCMIKMRRVVAKEHNLVSATAGTAEVVEMI</sequence>
<keyword evidence="2" id="KW-1133">Transmembrane helix</keyword>
<dbReference type="InterPro" id="IPR045018">
    <property type="entry name" value="Azg-like"/>
</dbReference>
<keyword evidence="4" id="KW-1185">Reference proteome</keyword>
<dbReference type="GO" id="GO:0005345">
    <property type="term" value="F:purine nucleobase transmembrane transporter activity"/>
    <property type="evidence" value="ECO:0007669"/>
    <property type="project" value="TreeGrafter"/>
</dbReference>
<dbReference type="PANTHER" id="PTHR43337">
    <property type="entry name" value="XANTHINE/URACIL PERMEASE C887.17-RELATED"/>
    <property type="match status" value="1"/>
</dbReference>
<feature type="transmembrane region" description="Helical" evidence="2">
    <location>
        <begin position="269"/>
        <end position="288"/>
    </location>
</feature>
<evidence type="ECO:0000313" key="4">
    <source>
        <dbReference type="Proteomes" id="UP000585474"/>
    </source>
</evidence>
<evidence type="ECO:0000313" key="3">
    <source>
        <dbReference type="EMBL" id="GFS39828.1"/>
    </source>
</evidence>
<dbReference type="PANTHER" id="PTHR43337:SF13">
    <property type="entry name" value="ADENINE_GUANINE PERMEASE AZG2"/>
    <property type="match status" value="1"/>
</dbReference>
<feature type="transmembrane region" description="Helical" evidence="2">
    <location>
        <begin position="92"/>
        <end position="116"/>
    </location>
</feature>
<dbReference type="OrthoDB" id="1920886at2759"/>
<organism evidence="3 4">
    <name type="scientific">Actinidia rufa</name>
    <dbReference type="NCBI Taxonomy" id="165716"/>
    <lineage>
        <taxon>Eukaryota</taxon>
        <taxon>Viridiplantae</taxon>
        <taxon>Streptophyta</taxon>
        <taxon>Embryophyta</taxon>
        <taxon>Tracheophyta</taxon>
        <taxon>Spermatophyta</taxon>
        <taxon>Magnoliopsida</taxon>
        <taxon>eudicotyledons</taxon>
        <taxon>Gunneridae</taxon>
        <taxon>Pentapetalae</taxon>
        <taxon>asterids</taxon>
        <taxon>Ericales</taxon>
        <taxon>Actinidiaceae</taxon>
        <taxon>Actinidia</taxon>
    </lineage>
</organism>
<gene>
    <name evidence="3" type="ORF">Acr_00g0065130</name>
</gene>
<accession>A0A7J0DRS6</accession>
<dbReference type="GO" id="GO:0015853">
    <property type="term" value="P:adenine transport"/>
    <property type="evidence" value="ECO:0007669"/>
    <property type="project" value="TreeGrafter"/>
</dbReference>
<dbReference type="EMBL" id="BJWL01000337">
    <property type="protein sequence ID" value="GFS39828.1"/>
    <property type="molecule type" value="Genomic_DNA"/>
</dbReference>
<dbReference type="GO" id="GO:0015854">
    <property type="term" value="P:guanine transport"/>
    <property type="evidence" value="ECO:0007669"/>
    <property type="project" value="TreeGrafter"/>
</dbReference>
<evidence type="ECO:0000256" key="1">
    <source>
        <dbReference type="ARBA" id="ARBA00022448"/>
    </source>
</evidence>
<comment type="caution">
    <text evidence="3">The sequence shown here is derived from an EMBL/GenBank/DDBJ whole genome shotgun (WGS) entry which is preliminary data.</text>
</comment>